<reference evidence="2" key="1">
    <citation type="journal article" date="2012" name="Science">
        <title>The Paleozoic origin of enzymatic lignin decomposition reconstructed from 31 fungal genomes.</title>
        <authorList>
            <person name="Floudas D."/>
            <person name="Binder M."/>
            <person name="Riley R."/>
            <person name="Barry K."/>
            <person name="Blanchette R.A."/>
            <person name="Henrissat B."/>
            <person name="Martinez A.T."/>
            <person name="Otillar R."/>
            <person name="Spatafora J.W."/>
            <person name="Yadav J.S."/>
            <person name="Aerts A."/>
            <person name="Benoit I."/>
            <person name="Boyd A."/>
            <person name="Carlson A."/>
            <person name="Copeland A."/>
            <person name="Coutinho P.M."/>
            <person name="de Vries R.P."/>
            <person name="Ferreira P."/>
            <person name="Findley K."/>
            <person name="Foster B."/>
            <person name="Gaskell J."/>
            <person name="Glotzer D."/>
            <person name="Gorecki P."/>
            <person name="Heitman J."/>
            <person name="Hesse C."/>
            <person name="Hori C."/>
            <person name="Igarashi K."/>
            <person name="Jurgens J.A."/>
            <person name="Kallen N."/>
            <person name="Kersten P."/>
            <person name="Kohler A."/>
            <person name="Kuees U."/>
            <person name="Kumar T.K.A."/>
            <person name="Kuo A."/>
            <person name="LaButti K."/>
            <person name="Larrondo L.F."/>
            <person name="Lindquist E."/>
            <person name="Ling A."/>
            <person name="Lombard V."/>
            <person name="Lucas S."/>
            <person name="Lundell T."/>
            <person name="Martin R."/>
            <person name="McLaughlin D.J."/>
            <person name="Morgenstern I."/>
            <person name="Morin E."/>
            <person name="Murat C."/>
            <person name="Nagy L.G."/>
            <person name="Nolan M."/>
            <person name="Ohm R.A."/>
            <person name="Patyshakuliyeva A."/>
            <person name="Rokas A."/>
            <person name="Ruiz-Duenas F.J."/>
            <person name="Sabat G."/>
            <person name="Salamov A."/>
            <person name="Samejima M."/>
            <person name="Schmutz J."/>
            <person name="Slot J.C."/>
            <person name="St John F."/>
            <person name="Stenlid J."/>
            <person name="Sun H."/>
            <person name="Sun S."/>
            <person name="Syed K."/>
            <person name="Tsang A."/>
            <person name="Wiebenga A."/>
            <person name="Young D."/>
            <person name="Pisabarro A."/>
            <person name="Eastwood D.C."/>
            <person name="Martin F."/>
            <person name="Cullen D."/>
            <person name="Grigoriev I.V."/>
            <person name="Hibbett D.S."/>
        </authorList>
    </citation>
    <scope>NUCLEOTIDE SEQUENCE [LARGE SCALE GENOMIC DNA]</scope>
    <source>
        <strain evidence="2">TFB10046</strain>
    </source>
</reference>
<dbReference type="Proteomes" id="UP000006514">
    <property type="component" value="Unassembled WGS sequence"/>
</dbReference>
<name>J0WR09_AURST</name>
<accession>J0WR09</accession>
<evidence type="ECO:0000313" key="1">
    <source>
        <dbReference type="EMBL" id="EJD35098.1"/>
    </source>
</evidence>
<gene>
    <name evidence="1" type="ORF">AURDEDRAFT_188841</name>
</gene>
<dbReference type="AlphaFoldDB" id="J0WR09"/>
<keyword evidence="2" id="KW-1185">Reference proteome</keyword>
<evidence type="ECO:0000313" key="2">
    <source>
        <dbReference type="Proteomes" id="UP000006514"/>
    </source>
</evidence>
<dbReference type="EMBL" id="JH687904">
    <property type="protein sequence ID" value="EJD35098.1"/>
    <property type="molecule type" value="Genomic_DNA"/>
</dbReference>
<organism evidence="1 2">
    <name type="scientific">Auricularia subglabra (strain TFB-10046 / SS5)</name>
    <name type="common">White-rot fungus</name>
    <name type="synonym">Auricularia delicata (strain TFB10046)</name>
    <dbReference type="NCBI Taxonomy" id="717982"/>
    <lineage>
        <taxon>Eukaryota</taxon>
        <taxon>Fungi</taxon>
        <taxon>Dikarya</taxon>
        <taxon>Basidiomycota</taxon>
        <taxon>Agaricomycotina</taxon>
        <taxon>Agaricomycetes</taxon>
        <taxon>Auriculariales</taxon>
        <taxon>Auriculariaceae</taxon>
        <taxon>Auricularia</taxon>
    </lineage>
</organism>
<dbReference type="InParanoid" id="J0WR09"/>
<sequence>MSALAHSGLDNALRSHTANRSATALLDVPTIHRRVRELLSPESGMRAPTPSRIGRAATIVRDQLTAHLSTPGPSLPGFYSVSIAAARVLAALSSSAAVRDRWRLVHEIQDLMHHGRFPHDHGHPSLLALRDACYRSGSHAGALAALSLDIRLSLVDWKLAVGMMARTRFSAHNFMTSHKLAEFVVLYEARGGVVDGSLFIAYIKGLSVVVSSLRHPEEALALSEEGGTSRHVVFERIRMTLRSLEHDILPQYPAVSRGSVFVALLRLYLHLPHRYSDIQRAWAGIKASPLHFQTKAVSTLQRYPLDAVSELWEDYLTADIVPSPEDWDVFALALRNGGAYAGQVRALVDRIPDYPEVRAVMASVAPDVGDLERAAEALLEHATLPVQRVARILRYVHGAQRRLAFLIPQSERPADIPRFLRRVSLHELVAARRADECVL</sequence>
<protein>
    <submittedName>
        <fullName evidence="1">Uncharacterized protein</fullName>
    </submittedName>
</protein>
<dbReference type="KEGG" id="adl:AURDEDRAFT_188841"/>
<proteinExistence type="predicted"/>